<dbReference type="CDD" id="cd11288">
    <property type="entry name" value="gelsolin_S5_like"/>
    <property type="match status" value="1"/>
</dbReference>
<sequence length="490" mass="55177">MASDKALELDAALGSRAVHYREVQGSETENGCNSTIQERAKALEVVQYLNENQHGGRCRSGSNRYAIFKHQGYDVKEIPEDDCRPIIDINGTLRVWRVNGHDVTPIAAVEQTVLYSGECYIIKVKPTSMQAIQVDPVSGSLNSSYCYILQDQVSSFTWLGSLSSPMDHELVDRLLDQISPLKQFISVREGSEPDVFWNMIGGKGDYPKQKVIKQHDEDPHLFTCVFEEGDFKGKEIFNYAQDDLTTEDIILLDCHYEIYIWVGQHAKLASEEQAFSLGKKFLETDILLEGLSDDAAIYVIPEGNEPPFFTSHFAWDNSKLNIHGNSFERKLAILKGSTQITESANRGTQKAHRGYVSEGLSDYSWRTSATSDGEHFMVSPIQLDETDSPEGRYSVTLSLANEAIYSSTKQEALSIEDNEENSSEDNVLPTFPYELLKVTSSTTLAGIDVTRREAYLSSKEFEAKFGMNKKAFYKLPKWKQTKLKQSLLLF</sequence>
<dbReference type="AlphaFoldDB" id="A0A835QM44"/>
<dbReference type="Gene3D" id="1.10.950.10">
    <property type="entry name" value="Villin headpiece domain"/>
    <property type="match status" value="1"/>
</dbReference>
<protein>
    <recommendedName>
        <fullName evidence="5">HP domain-containing protein</fullName>
    </recommendedName>
</protein>
<evidence type="ECO:0000313" key="7">
    <source>
        <dbReference type="Proteomes" id="UP000636800"/>
    </source>
</evidence>
<dbReference type="GO" id="GO:0007015">
    <property type="term" value="P:actin filament organization"/>
    <property type="evidence" value="ECO:0007669"/>
    <property type="project" value="UniProtKB-ARBA"/>
</dbReference>
<gene>
    <name evidence="6" type="ORF">HPP92_015333</name>
</gene>
<dbReference type="FunFam" id="3.40.20.10:FF:000001">
    <property type="entry name" value="Gelsolin"/>
    <property type="match status" value="1"/>
</dbReference>
<dbReference type="PANTHER" id="PTHR11977">
    <property type="entry name" value="VILLIN"/>
    <property type="match status" value="1"/>
</dbReference>
<dbReference type="SMART" id="SM00153">
    <property type="entry name" value="VHP"/>
    <property type="match status" value="1"/>
</dbReference>
<organism evidence="6 7">
    <name type="scientific">Vanilla planifolia</name>
    <name type="common">Vanilla</name>
    <dbReference type="NCBI Taxonomy" id="51239"/>
    <lineage>
        <taxon>Eukaryota</taxon>
        <taxon>Viridiplantae</taxon>
        <taxon>Streptophyta</taxon>
        <taxon>Embryophyta</taxon>
        <taxon>Tracheophyta</taxon>
        <taxon>Spermatophyta</taxon>
        <taxon>Magnoliopsida</taxon>
        <taxon>Liliopsida</taxon>
        <taxon>Asparagales</taxon>
        <taxon>Orchidaceae</taxon>
        <taxon>Vanilloideae</taxon>
        <taxon>Vanilleae</taxon>
        <taxon>Vanilla</taxon>
    </lineage>
</organism>
<keyword evidence="7" id="KW-1185">Reference proteome</keyword>
<dbReference type="InterPro" id="IPR029006">
    <property type="entry name" value="ADF-H/Gelsolin-like_dom_sf"/>
</dbReference>
<dbReference type="GO" id="GO:0051693">
    <property type="term" value="P:actin filament capping"/>
    <property type="evidence" value="ECO:0007669"/>
    <property type="project" value="UniProtKB-KW"/>
</dbReference>
<dbReference type="Proteomes" id="UP000636800">
    <property type="component" value="Chromosome 7"/>
</dbReference>
<comment type="caution">
    <text evidence="6">The sequence shown here is derived from an EMBL/GenBank/DDBJ whole genome shotgun (WGS) entry which is preliminary data.</text>
</comment>
<dbReference type="InterPro" id="IPR007123">
    <property type="entry name" value="Gelsolin-like_dom"/>
</dbReference>
<dbReference type="GO" id="GO:0005856">
    <property type="term" value="C:cytoskeleton"/>
    <property type="evidence" value="ECO:0007669"/>
    <property type="project" value="UniProtKB-SubCell"/>
</dbReference>
<evidence type="ECO:0000313" key="6">
    <source>
        <dbReference type="EMBL" id="KAG0473476.1"/>
    </source>
</evidence>
<dbReference type="SUPFAM" id="SSF47050">
    <property type="entry name" value="VHP, Villin headpiece domain"/>
    <property type="match status" value="1"/>
</dbReference>
<evidence type="ECO:0000256" key="1">
    <source>
        <dbReference type="ARBA" id="ARBA00004245"/>
    </source>
</evidence>
<dbReference type="CDD" id="cd11291">
    <property type="entry name" value="gelsolin_S6_like"/>
    <property type="match status" value="1"/>
</dbReference>
<proteinExistence type="predicted"/>
<dbReference type="Pfam" id="PF02209">
    <property type="entry name" value="VHP"/>
    <property type="match status" value="1"/>
</dbReference>
<comment type="subcellular location">
    <subcellularLocation>
        <location evidence="1">Cytoplasm</location>
        <location evidence="1">Cytoskeleton</location>
    </subcellularLocation>
</comment>
<dbReference type="Gene3D" id="3.40.20.10">
    <property type="entry name" value="Severin"/>
    <property type="match status" value="2"/>
</dbReference>
<evidence type="ECO:0000256" key="3">
    <source>
        <dbReference type="ARBA" id="ARBA00022737"/>
    </source>
</evidence>
<dbReference type="OrthoDB" id="193931at2759"/>
<dbReference type="InterPro" id="IPR003128">
    <property type="entry name" value="Villin_headpiece"/>
</dbReference>
<evidence type="ECO:0000256" key="4">
    <source>
        <dbReference type="ARBA" id="ARBA00023212"/>
    </source>
</evidence>
<reference evidence="6 7" key="1">
    <citation type="journal article" date="2020" name="Nat. Food">
        <title>A phased Vanilla planifolia genome enables genetic improvement of flavour and production.</title>
        <authorList>
            <person name="Hasing T."/>
            <person name="Tang H."/>
            <person name="Brym M."/>
            <person name="Khazi F."/>
            <person name="Huang T."/>
            <person name="Chambers A.H."/>
        </authorList>
    </citation>
    <scope>NUCLEOTIDE SEQUENCE [LARGE SCALE GENOMIC DNA]</scope>
    <source>
        <tissue evidence="6">Leaf</tissue>
    </source>
</reference>
<keyword evidence="2" id="KW-0117">Actin capping</keyword>
<dbReference type="PROSITE" id="PS51089">
    <property type="entry name" value="HP"/>
    <property type="match status" value="1"/>
</dbReference>
<dbReference type="EMBL" id="JADCNL010000007">
    <property type="protein sequence ID" value="KAG0473476.1"/>
    <property type="molecule type" value="Genomic_DNA"/>
</dbReference>
<keyword evidence="4" id="KW-0206">Cytoskeleton</keyword>
<evidence type="ECO:0000256" key="2">
    <source>
        <dbReference type="ARBA" id="ARBA00022467"/>
    </source>
</evidence>
<keyword evidence="3" id="KW-0677">Repeat</keyword>
<name>A0A835QM44_VANPL</name>
<dbReference type="PANTHER" id="PTHR11977:SF25">
    <property type="entry name" value="VILLIN-1"/>
    <property type="match status" value="1"/>
</dbReference>
<dbReference type="InterPro" id="IPR007122">
    <property type="entry name" value="Villin/Gelsolin"/>
</dbReference>
<evidence type="ECO:0000259" key="5">
    <source>
        <dbReference type="PROSITE" id="PS51089"/>
    </source>
</evidence>
<dbReference type="SMART" id="SM00262">
    <property type="entry name" value="GEL"/>
    <property type="match status" value="2"/>
</dbReference>
<dbReference type="GO" id="GO:0051015">
    <property type="term" value="F:actin filament binding"/>
    <property type="evidence" value="ECO:0007669"/>
    <property type="project" value="InterPro"/>
</dbReference>
<dbReference type="Pfam" id="PF00626">
    <property type="entry name" value="Gelsolin"/>
    <property type="match status" value="1"/>
</dbReference>
<keyword evidence="4" id="KW-0963">Cytoplasm</keyword>
<dbReference type="SUPFAM" id="SSF55753">
    <property type="entry name" value="Actin depolymerizing proteins"/>
    <property type="match status" value="3"/>
</dbReference>
<dbReference type="InterPro" id="IPR036886">
    <property type="entry name" value="Villin_headpiece_dom_sf"/>
</dbReference>
<feature type="domain" description="HP" evidence="5">
    <location>
        <begin position="425"/>
        <end position="490"/>
    </location>
</feature>
<accession>A0A835QM44</accession>